<dbReference type="InterPro" id="IPR036979">
    <property type="entry name" value="CM_dom_sf"/>
</dbReference>
<dbReference type="PROSITE" id="PS51168">
    <property type="entry name" value="CHORISMATE_MUT_2"/>
    <property type="match status" value="1"/>
</dbReference>
<dbReference type="GO" id="GO:0004106">
    <property type="term" value="F:chorismate mutase activity"/>
    <property type="evidence" value="ECO:0007669"/>
    <property type="project" value="UniProtKB-EC"/>
</dbReference>
<evidence type="ECO:0000256" key="1">
    <source>
        <dbReference type="ARBA" id="ARBA00023235"/>
    </source>
</evidence>
<comment type="caution">
    <text evidence="3">The sequence shown here is derived from an EMBL/GenBank/DDBJ whole genome shotgun (WGS) entry which is preliminary data.</text>
</comment>
<dbReference type="GO" id="GO:0009697">
    <property type="term" value="P:salicylic acid biosynthetic process"/>
    <property type="evidence" value="ECO:0007669"/>
    <property type="project" value="TreeGrafter"/>
</dbReference>
<dbReference type="SMART" id="SM00830">
    <property type="entry name" value="CM_2"/>
    <property type="match status" value="1"/>
</dbReference>
<dbReference type="PANTHER" id="PTHR38041:SF1">
    <property type="entry name" value="CHORISMATE MUTASE"/>
    <property type="match status" value="1"/>
</dbReference>
<gene>
    <name evidence="3" type="ORF">IAD46_01125</name>
</gene>
<feature type="domain" description="Chorismate mutase" evidence="2">
    <location>
        <begin position="1"/>
        <end position="89"/>
    </location>
</feature>
<dbReference type="SUPFAM" id="SSF48600">
    <property type="entry name" value="Chorismate mutase II"/>
    <property type="match status" value="1"/>
</dbReference>
<evidence type="ECO:0000259" key="2">
    <source>
        <dbReference type="PROSITE" id="PS51168"/>
    </source>
</evidence>
<sequence>MKKTLDEIRRTIDEIDQEMAILFLKRMEAVSEVAAYKKEHRQAVSDLKREQELLKKNKQYLNQPDLERYYERFFSGVLEASKSYQEDLLK</sequence>
<dbReference type="InterPro" id="IPR051331">
    <property type="entry name" value="Chorismate_mutase-related"/>
</dbReference>
<dbReference type="EC" id="5.4.99.5" evidence="3"/>
<dbReference type="EMBL" id="DVLF01000037">
    <property type="protein sequence ID" value="HIT49605.1"/>
    <property type="molecule type" value="Genomic_DNA"/>
</dbReference>
<dbReference type="InterPro" id="IPR011279">
    <property type="entry name" value="Chorismate_mutase_GmP"/>
</dbReference>
<dbReference type="PANTHER" id="PTHR38041">
    <property type="entry name" value="CHORISMATE MUTASE"/>
    <property type="match status" value="1"/>
</dbReference>
<dbReference type="Gene3D" id="1.20.59.10">
    <property type="entry name" value="Chorismate mutase"/>
    <property type="match status" value="1"/>
</dbReference>
<dbReference type="Pfam" id="PF01817">
    <property type="entry name" value="CM_2"/>
    <property type="match status" value="1"/>
</dbReference>
<reference evidence="3" key="2">
    <citation type="journal article" date="2021" name="PeerJ">
        <title>Extensive microbial diversity within the chicken gut microbiome revealed by metagenomics and culture.</title>
        <authorList>
            <person name="Gilroy R."/>
            <person name="Ravi A."/>
            <person name="Getino M."/>
            <person name="Pursley I."/>
            <person name="Horton D.L."/>
            <person name="Alikhan N.F."/>
            <person name="Baker D."/>
            <person name="Gharbi K."/>
            <person name="Hall N."/>
            <person name="Watson M."/>
            <person name="Adriaenssens E.M."/>
            <person name="Foster-Nyarko E."/>
            <person name="Jarju S."/>
            <person name="Secka A."/>
            <person name="Antonio M."/>
            <person name="Oren A."/>
            <person name="Chaudhuri R.R."/>
            <person name="La Ragione R."/>
            <person name="Hildebrand F."/>
            <person name="Pallen M.J."/>
        </authorList>
    </citation>
    <scope>NUCLEOTIDE SEQUENCE</scope>
    <source>
        <strain evidence="3">ChiW17-6978</strain>
    </source>
</reference>
<organism evidence="3 4">
    <name type="scientific">Candidatus Pelethenecus faecipullorum</name>
    <dbReference type="NCBI Taxonomy" id="2840900"/>
    <lineage>
        <taxon>Bacteria</taxon>
        <taxon>Bacillati</taxon>
        <taxon>Mycoplasmatota</taxon>
        <taxon>Mollicutes</taxon>
        <taxon>Candidatus Pelethenecus</taxon>
    </lineage>
</organism>
<protein>
    <submittedName>
        <fullName evidence="3">Chorismate mutase</fullName>
        <ecNumber evidence="3">5.4.99.5</ecNumber>
    </submittedName>
</protein>
<dbReference type="Proteomes" id="UP000886758">
    <property type="component" value="Unassembled WGS sequence"/>
</dbReference>
<dbReference type="InterPro" id="IPR036263">
    <property type="entry name" value="Chorismate_II_sf"/>
</dbReference>
<name>A0A9D1GQA4_9MOLU</name>
<dbReference type="AlphaFoldDB" id="A0A9D1GQA4"/>
<dbReference type="NCBIfam" id="TIGR01805">
    <property type="entry name" value="CM_mono_grmpos"/>
    <property type="match status" value="1"/>
</dbReference>
<evidence type="ECO:0000313" key="4">
    <source>
        <dbReference type="Proteomes" id="UP000886758"/>
    </source>
</evidence>
<reference evidence="3" key="1">
    <citation type="submission" date="2020-10" db="EMBL/GenBank/DDBJ databases">
        <authorList>
            <person name="Gilroy R."/>
        </authorList>
    </citation>
    <scope>NUCLEOTIDE SEQUENCE</scope>
    <source>
        <strain evidence="3">ChiW17-6978</strain>
    </source>
</reference>
<dbReference type="InterPro" id="IPR002701">
    <property type="entry name" value="CM_II_prokaryot"/>
</dbReference>
<evidence type="ECO:0000313" key="3">
    <source>
        <dbReference type="EMBL" id="HIT49605.1"/>
    </source>
</evidence>
<accession>A0A9D1GQA4</accession>
<proteinExistence type="predicted"/>
<keyword evidence="1 3" id="KW-0413">Isomerase</keyword>
<dbReference type="GO" id="GO:0046417">
    <property type="term" value="P:chorismate metabolic process"/>
    <property type="evidence" value="ECO:0007669"/>
    <property type="project" value="InterPro"/>
</dbReference>